<name>A0A975DFT2_9GAMM</name>
<keyword evidence="1" id="KW-0812">Transmembrane</keyword>
<evidence type="ECO:0000256" key="1">
    <source>
        <dbReference type="SAM" id="Phobius"/>
    </source>
</evidence>
<dbReference type="Proteomes" id="UP000664904">
    <property type="component" value="Chromosome"/>
</dbReference>
<dbReference type="AlphaFoldDB" id="A0A975DFT2"/>
<dbReference type="RefSeq" id="WP_208842065.1">
    <property type="nucleotide sequence ID" value="NZ_CP072133.1"/>
</dbReference>
<organism evidence="2 3">
    <name type="scientific">Pseudoalteromonas xiamenensis</name>
    <dbReference type="NCBI Taxonomy" id="882626"/>
    <lineage>
        <taxon>Bacteria</taxon>
        <taxon>Pseudomonadati</taxon>
        <taxon>Pseudomonadota</taxon>
        <taxon>Gammaproteobacteria</taxon>
        <taxon>Alteromonadales</taxon>
        <taxon>Pseudoalteromonadaceae</taxon>
        <taxon>Pseudoalteromonas</taxon>
    </lineage>
</organism>
<sequence>MIIKIIIVLLLGFVLFNLFRALFLMVSGKAGDKPMSYFLGRRVLFSAIVLAFILVAAKLGLIHFNPNPHHVKERTQTQTNIATPHQQNASTKLLLGTRNVVCC</sequence>
<dbReference type="KEGG" id="pxi:J5O05_10800"/>
<reference evidence="2" key="1">
    <citation type="submission" date="2021-03" db="EMBL/GenBank/DDBJ databases">
        <title>Complete Genome of Pseudoalteromonas xiamenensis STKMTI.2, a new potential marine bacterium producing anti-Vibrio compounds.</title>
        <authorList>
            <person name="Handayani D.P."/>
            <person name="Isnansetyo A."/>
            <person name="Istiqomah I."/>
            <person name="Jumina J."/>
        </authorList>
    </citation>
    <scope>NUCLEOTIDE SEQUENCE</scope>
    <source>
        <strain evidence="2">STKMTI.2</strain>
    </source>
</reference>
<dbReference type="Pfam" id="PF11137">
    <property type="entry name" value="DUF2909"/>
    <property type="match status" value="1"/>
</dbReference>
<dbReference type="EMBL" id="CP072133">
    <property type="protein sequence ID" value="QTH70475.1"/>
    <property type="molecule type" value="Genomic_DNA"/>
</dbReference>
<feature type="transmembrane region" description="Helical" evidence="1">
    <location>
        <begin position="45"/>
        <end position="64"/>
    </location>
</feature>
<evidence type="ECO:0000313" key="3">
    <source>
        <dbReference type="Proteomes" id="UP000664904"/>
    </source>
</evidence>
<keyword evidence="1" id="KW-0472">Membrane</keyword>
<keyword evidence="1" id="KW-1133">Transmembrane helix</keyword>
<dbReference type="InterPro" id="IPR021313">
    <property type="entry name" value="DUF2909"/>
</dbReference>
<accession>A0A975DFT2</accession>
<proteinExistence type="predicted"/>
<keyword evidence="3" id="KW-1185">Reference proteome</keyword>
<protein>
    <submittedName>
        <fullName evidence="2">DUF2909 domain-containing protein</fullName>
    </submittedName>
</protein>
<evidence type="ECO:0000313" key="2">
    <source>
        <dbReference type="EMBL" id="QTH70475.1"/>
    </source>
</evidence>
<gene>
    <name evidence="2" type="ORF">J5O05_10800</name>
</gene>